<organism evidence="1 2">
    <name type="scientific">Polaribacter cellanae</name>
    <dbReference type="NCBI Taxonomy" id="2818493"/>
    <lineage>
        <taxon>Bacteria</taxon>
        <taxon>Pseudomonadati</taxon>
        <taxon>Bacteroidota</taxon>
        <taxon>Flavobacteriia</taxon>
        <taxon>Flavobacteriales</taxon>
        <taxon>Flavobacteriaceae</taxon>
    </lineage>
</organism>
<protein>
    <submittedName>
        <fullName evidence="1">DUF3050 domain-containing protein</fullName>
    </submittedName>
</protein>
<dbReference type="Pfam" id="PF11251">
    <property type="entry name" value="DUF3050"/>
    <property type="match status" value="1"/>
</dbReference>
<dbReference type="InterPro" id="IPR024423">
    <property type="entry name" value="DUF3050"/>
</dbReference>
<dbReference type="SUPFAM" id="SSF48613">
    <property type="entry name" value="Heme oxygenase-like"/>
    <property type="match status" value="1"/>
</dbReference>
<dbReference type="KEGG" id="pcea:J3359_15440"/>
<keyword evidence="2" id="KW-1185">Reference proteome</keyword>
<dbReference type="RefSeq" id="WP_208077884.1">
    <property type="nucleotide sequence ID" value="NZ_CP071869.1"/>
</dbReference>
<dbReference type="Gene3D" id="1.20.910.10">
    <property type="entry name" value="Heme oxygenase-like"/>
    <property type="match status" value="1"/>
</dbReference>
<proteinExistence type="predicted"/>
<name>A0A975H8Y6_9FLAO</name>
<dbReference type="AlphaFoldDB" id="A0A975H8Y6"/>
<accession>A0A975H8Y6</accession>
<dbReference type="InterPro" id="IPR016084">
    <property type="entry name" value="Haem_Oase-like_multi-hlx"/>
</dbReference>
<gene>
    <name evidence="1" type="ORF">J3359_15440</name>
</gene>
<evidence type="ECO:0000313" key="2">
    <source>
        <dbReference type="Proteomes" id="UP000663920"/>
    </source>
</evidence>
<evidence type="ECO:0000313" key="1">
    <source>
        <dbReference type="EMBL" id="QTE22185.1"/>
    </source>
</evidence>
<dbReference type="Proteomes" id="UP000663920">
    <property type="component" value="Chromosome"/>
</dbReference>
<reference evidence="1 2" key="1">
    <citation type="submission" date="2021-03" db="EMBL/GenBank/DDBJ databases">
        <title>Complete genome of Polaribacter_sp.SM13.</title>
        <authorList>
            <person name="Jeong S.W."/>
            <person name="Bae J.W."/>
        </authorList>
    </citation>
    <scope>NUCLEOTIDE SEQUENCE [LARGE SCALE GENOMIC DNA]</scope>
    <source>
        <strain evidence="1 2">SM13</strain>
    </source>
</reference>
<sequence length="262" mass="30406">MNSKIEFIEAELTGLRNALKEHSLYKNLQSIEDVKVFMESHIFAVWDFMSLLKALQINLTSISIPWVPKKNGNLVRFINEITLAEESDLDKDGNIKSHFEMYLDAMQEMGANTSEVNLFLSKISTTNSINNIIENTQILPEVKKFLYFTFTIIKTEEVHKIAAAFTFGREDIIPDMFLKIIKEASLKNNKNYNRFIYYLNRHIELDGDEHGPLSLQMITELCGNNQQKWNEVLEVAKQSLEVRINLWSGIEKQLKSYTKEFV</sequence>
<dbReference type="EMBL" id="CP071869">
    <property type="protein sequence ID" value="QTE22185.1"/>
    <property type="molecule type" value="Genomic_DNA"/>
</dbReference>